<dbReference type="Proteomes" id="UP001200513">
    <property type="component" value="Chromosome"/>
</dbReference>
<gene>
    <name evidence="2" type="ORF">K9W46_02395</name>
</gene>
<feature type="transmembrane region" description="Helical" evidence="1">
    <location>
        <begin position="6"/>
        <end position="27"/>
    </location>
</feature>
<evidence type="ECO:0000256" key="1">
    <source>
        <dbReference type="SAM" id="Phobius"/>
    </source>
</evidence>
<feature type="transmembrane region" description="Helical" evidence="1">
    <location>
        <begin position="203"/>
        <end position="227"/>
    </location>
</feature>
<evidence type="ECO:0000313" key="2">
    <source>
        <dbReference type="EMBL" id="UJG44041.1"/>
    </source>
</evidence>
<sequence>MVSSELELYVKIAQITLISFILAYFIYRRIKDKITGFNWFIFLFISALTQGIVEMILYGLTKNGIISENSTLQEVHIIPYAVGLFILFLYCELIMRERPNEILLSFMTLLLGAYLATFSLELVFNLNPDILPKYRLNRLIFNIFQFFVLLEATLMFAIDAKRVEYKKLRRISLVLAIAIGTSAIFAFFKILEYWVIPFSFYGAIPYGILFGVLALEFIANPFFVYLLPSRINKVVVIDESGVLLFAVRVGKEEPNIVEDTLLSGTLSAMKSVIKETTGTQTELQKIEFRDKYMIVAENEEKTISTIIICDRDSFMLQTAAKQFINAFTKEFKEHLEKFDGSIGKFRTATHLVRRIFPFVPPKEIVEVEEKGK</sequence>
<feature type="transmembrane region" description="Helical" evidence="1">
    <location>
        <begin position="77"/>
        <end position="95"/>
    </location>
</feature>
<keyword evidence="1" id="KW-1133">Transmembrane helix</keyword>
<feature type="transmembrane region" description="Helical" evidence="1">
    <location>
        <begin position="140"/>
        <end position="158"/>
    </location>
</feature>
<dbReference type="EMBL" id="CP084167">
    <property type="protein sequence ID" value="UJG44041.1"/>
    <property type="molecule type" value="Genomic_DNA"/>
</dbReference>
<keyword evidence="1" id="KW-0812">Transmembrane</keyword>
<reference evidence="2" key="1">
    <citation type="journal article" date="2022" name="Nat. Microbiol.">
        <title>Unique mobile elements and scalable gene flow at the prokaryote-eukaryote boundary revealed by circularized Asgard archaea genomes.</title>
        <authorList>
            <person name="Wu F."/>
            <person name="Speth D.R."/>
            <person name="Philosof A."/>
            <person name="Cremiere A."/>
            <person name="Narayanan A."/>
            <person name="Barco R.A."/>
            <person name="Connon S.A."/>
            <person name="Amend J.P."/>
            <person name="Antoshechkin I.A."/>
            <person name="Orphan V.J."/>
        </authorList>
    </citation>
    <scope>NUCLEOTIDE SEQUENCE</scope>
    <source>
        <strain evidence="2">PR6</strain>
    </source>
</reference>
<accession>A0A9Y1BRP2</accession>
<feature type="transmembrane region" description="Helical" evidence="1">
    <location>
        <begin position="102"/>
        <end position="120"/>
    </location>
</feature>
<proteinExistence type="predicted"/>
<protein>
    <submittedName>
        <fullName evidence="2">Uncharacterized protein</fullName>
    </submittedName>
</protein>
<name>A0A9Y1BRP2_9ARCH</name>
<keyword evidence="1" id="KW-0472">Membrane</keyword>
<feature type="transmembrane region" description="Helical" evidence="1">
    <location>
        <begin position="170"/>
        <end position="191"/>
    </location>
</feature>
<feature type="transmembrane region" description="Helical" evidence="1">
    <location>
        <begin position="39"/>
        <end position="57"/>
    </location>
</feature>
<organism evidence="2">
    <name type="scientific">Candidatus Heimdallarchaeum endolithica</name>
    <dbReference type="NCBI Taxonomy" id="2876572"/>
    <lineage>
        <taxon>Archaea</taxon>
        <taxon>Promethearchaeati</taxon>
        <taxon>Candidatus Heimdallarchaeota</taxon>
        <taxon>Candidatus Heimdallarchaeia (ex Rinke et al. 2021) (nom. nud.)</taxon>
        <taxon>Candidatus Heimdallarchaeales</taxon>
        <taxon>Candidatus Heimdallarchaeaceae</taxon>
        <taxon>Candidatus Heimdallarchaeum</taxon>
    </lineage>
</organism>
<dbReference type="AlphaFoldDB" id="A0A9Y1BRP2"/>